<evidence type="ECO:0000313" key="5">
    <source>
        <dbReference type="Proteomes" id="UP000255316"/>
    </source>
</evidence>
<dbReference type="EMBL" id="UGNX01000001">
    <property type="protein sequence ID" value="STX35541.1"/>
    <property type="molecule type" value="Genomic_DNA"/>
</dbReference>
<keyword evidence="4" id="KW-1185">Reference proteome</keyword>
<evidence type="ECO:0000313" key="2">
    <source>
        <dbReference type="EMBL" id="KTC83455.1"/>
    </source>
</evidence>
<sequence>MFAKEFNDVFLNKYARQLQTYKGITKNDGAIPLYIQGITTSLSGFIDKQSKDLNGDTFKKTAEASSNGGELFIELEEKSGKKRTWTTVFAIGALAALRKEKIGQHSPEHEPLDKIIDGLNQGWVEGFGGLSLSGISINEEVINKLLGGIEEWVKNLEPNKPNPQAFSETVIAAVTLVNILETKLIENKSRVEGKIPNAFTVLAETKKTLMLKAPQLALSYYSQDNSLLSELLDKQPAIALNLFKEKPSLIGSLSLTTRIAENFAKFLGNNPEFALELLGKSTDLKEQQNFIVSALLKNNPKHIEPLLSSAPNSVKQILQKDRGLVRAIQNWLESEEARAKDLDTVKKFMVPYQIQTTADALAKLEESKGAAPSFKSALENIQQKYEERRKPFHEKQKRMAIFSKFMAQNPLNMDRFWINYPTEKKMNQLCDDLGLEPDSIQRAHLLIHVRGSVGSYLNKKFNPWGPPRLSEILHSKEIETAHNKVKSDLQQSLVSFTDQKMKIQRLAEELNQLDSTLQEISIDEWIGSQQQFQQSLKTRDSDIPMREIQKHAQALIQTLTSYKNELEKLSTIALSIKKLEDSEINITEISHSLDQYVEAVYQQGIKLYEEKPKNYSELNIMQKIDHLKSKIDQKMEATNKIKDEFSQLHTKAMTYNQFGVKADKRIIEHTREIINKSSGFTHWILNIFSSSYRKTFAALKEAVESYDKLSTETEKIISIPECAAKIRNIVLTTESNSNKFSTMKQAMQEMQHQYAPPVPLQMQVEEPDHLSNNAKGV</sequence>
<reference evidence="3 5" key="2">
    <citation type="submission" date="2018-06" db="EMBL/GenBank/DDBJ databases">
        <authorList>
            <consortium name="Pathogen Informatics"/>
            <person name="Doyle S."/>
        </authorList>
    </citation>
    <scope>NUCLEOTIDE SEQUENCE [LARGE SCALE GENOMIC DNA]</scope>
    <source>
        <strain evidence="3 5">NCTC12438</strain>
    </source>
</reference>
<dbReference type="AlphaFoldDB" id="A0A378IM18"/>
<evidence type="ECO:0000313" key="4">
    <source>
        <dbReference type="Proteomes" id="UP000054854"/>
    </source>
</evidence>
<proteinExistence type="predicted"/>
<protein>
    <submittedName>
        <fullName evidence="3">Uncharacterized protein</fullName>
    </submittedName>
</protein>
<keyword evidence="1" id="KW-0175">Coiled coil</keyword>
<evidence type="ECO:0000256" key="1">
    <source>
        <dbReference type="SAM" id="Coils"/>
    </source>
</evidence>
<dbReference type="STRING" id="28085.Lcin_2142"/>
<gene>
    <name evidence="2" type="ORF">Lcin_2142</name>
    <name evidence="3" type="ORF">NCTC12438_02157</name>
</gene>
<feature type="coiled-coil region" evidence="1">
    <location>
        <begin position="503"/>
        <end position="572"/>
    </location>
</feature>
<dbReference type="Proteomes" id="UP000054854">
    <property type="component" value="Unassembled WGS sequence"/>
</dbReference>
<accession>A0A378IM18</accession>
<dbReference type="RefSeq" id="WP_058465301.1">
    <property type="nucleotide sequence ID" value="NZ_LNXX01000042.1"/>
</dbReference>
<dbReference type="EMBL" id="LNXX01000042">
    <property type="protein sequence ID" value="KTC83455.1"/>
    <property type="molecule type" value="Genomic_DNA"/>
</dbReference>
<organism evidence="3 5">
    <name type="scientific">Legionella cincinnatiensis</name>
    <dbReference type="NCBI Taxonomy" id="28085"/>
    <lineage>
        <taxon>Bacteria</taxon>
        <taxon>Pseudomonadati</taxon>
        <taxon>Pseudomonadota</taxon>
        <taxon>Gammaproteobacteria</taxon>
        <taxon>Legionellales</taxon>
        <taxon>Legionellaceae</taxon>
        <taxon>Legionella</taxon>
    </lineage>
</organism>
<dbReference type="OrthoDB" id="5636612at2"/>
<name>A0A378IM18_9GAMM</name>
<reference evidence="2 4" key="1">
    <citation type="submission" date="2015-11" db="EMBL/GenBank/DDBJ databases">
        <title>Genomic analysis of 38 Legionella species identifies large and diverse effector repertoires.</title>
        <authorList>
            <person name="Burstein D."/>
            <person name="Amaro F."/>
            <person name="Zusman T."/>
            <person name="Lifshitz Z."/>
            <person name="Cohen O."/>
            <person name="Gilbert J.A."/>
            <person name="Pupko T."/>
            <person name="Shuman H.A."/>
            <person name="Segal G."/>
        </authorList>
    </citation>
    <scope>NUCLEOTIDE SEQUENCE [LARGE SCALE GENOMIC DNA]</scope>
    <source>
        <strain evidence="2 4">CDC#72-OH-14</strain>
    </source>
</reference>
<dbReference type="Proteomes" id="UP000255316">
    <property type="component" value="Unassembled WGS sequence"/>
</dbReference>
<evidence type="ECO:0000313" key="3">
    <source>
        <dbReference type="EMBL" id="STX35541.1"/>
    </source>
</evidence>